<dbReference type="GO" id="GO:0006465">
    <property type="term" value="P:signal peptide processing"/>
    <property type="evidence" value="ECO:0007669"/>
    <property type="project" value="InterPro"/>
</dbReference>
<dbReference type="InterPro" id="IPR019533">
    <property type="entry name" value="Peptidase_S26"/>
</dbReference>
<reference evidence="2" key="1">
    <citation type="submission" date="2021-11" db="EMBL/GenBank/DDBJ databases">
        <title>Genome sequence.</title>
        <authorList>
            <person name="Sun Q."/>
        </authorList>
    </citation>
    <scope>NUCLEOTIDE SEQUENCE</scope>
    <source>
        <strain evidence="2">JC732</strain>
    </source>
</reference>
<evidence type="ECO:0000259" key="1">
    <source>
        <dbReference type="Pfam" id="PF10502"/>
    </source>
</evidence>
<dbReference type="AlphaFoldDB" id="A0A9X1MN63"/>
<sequence>MRALVSFTMEEEQYFPLGDNSAASLDGRLWPIGEQYVPGDLLIGKALFVYWPHSTHKPIPYFPNFRRMKFIE</sequence>
<gene>
    <name evidence="2" type="ORF">LOC68_15130</name>
</gene>
<dbReference type="Proteomes" id="UP001139103">
    <property type="component" value="Unassembled WGS sequence"/>
</dbReference>
<evidence type="ECO:0000313" key="2">
    <source>
        <dbReference type="EMBL" id="MCC9629724.1"/>
    </source>
</evidence>
<dbReference type="Pfam" id="PF10502">
    <property type="entry name" value="Peptidase_S26"/>
    <property type="match status" value="1"/>
</dbReference>
<dbReference type="EMBL" id="JAJKFT010000010">
    <property type="protein sequence ID" value="MCC9629724.1"/>
    <property type="molecule type" value="Genomic_DNA"/>
</dbReference>
<dbReference type="Gene3D" id="2.10.109.10">
    <property type="entry name" value="Umud Fragment, subunit A"/>
    <property type="match status" value="1"/>
</dbReference>
<proteinExistence type="predicted"/>
<accession>A0A9X1MN63</accession>
<name>A0A9X1MN63_9BACT</name>
<keyword evidence="3" id="KW-1185">Reference proteome</keyword>
<evidence type="ECO:0000313" key="3">
    <source>
        <dbReference type="Proteomes" id="UP001139103"/>
    </source>
</evidence>
<dbReference type="SUPFAM" id="SSF51306">
    <property type="entry name" value="LexA/Signal peptidase"/>
    <property type="match status" value="1"/>
</dbReference>
<dbReference type="InterPro" id="IPR036286">
    <property type="entry name" value="LexA/Signal_pep-like_sf"/>
</dbReference>
<organism evidence="2 3">
    <name type="scientific">Blastopirellula sediminis</name>
    <dbReference type="NCBI Taxonomy" id="2894196"/>
    <lineage>
        <taxon>Bacteria</taxon>
        <taxon>Pseudomonadati</taxon>
        <taxon>Planctomycetota</taxon>
        <taxon>Planctomycetia</taxon>
        <taxon>Pirellulales</taxon>
        <taxon>Pirellulaceae</taxon>
        <taxon>Blastopirellula</taxon>
    </lineage>
</organism>
<feature type="domain" description="Peptidase S26" evidence="1">
    <location>
        <begin position="9"/>
        <end position="51"/>
    </location>
</feature>
<dbReference type="GO" id="GO:0004252">
    <property type="term" value="F:serine-type endopeptidase activity"/>
    <property type="evidence" value="ECO:0007669"/>
    <property type="project" value="InterPro"/>
</dbReference>
<protein>
    <submittedName>
        <fullName evidence="2">S26 family signal peptidase</fullName>
    </submittedName>
</protein>
<comment type="caution">
    <text evidence="2">The sequence shown here is derived from an EMBL/GenBank/DDBJ whole genome shotgun (WGS) entry which is preliminary data.</text>
</comment>